<proteinExistence type="predicted"/>
<comment type="caution">
    <text evidence="1">The sequence shown here is derived from an EMBL/GenBank/DDBJ whole genome shotgun (WGS) entry which is preliminary data.</text>
</comment>
<dbReference type="EMBL" id="NVBO01000051">
    <property type="protein sequence ID" value="PFS03832.1"/>
    <property type="molecule type" value="Genomic_DNA"/>
</dbReference>
<keyword evidence="1" id="KW-0418">Kinase</keyword>
<keyword evidence="1" id="KW-0808">Transferase</keyword>
<organism evidence="1 2">
    <name type="scientific">Bacillus cereus</name>
    <dbReference type="NCBI Taxonomy" id="1396"/>
    <lineage>
        <taxon>Bacteria</taxon>
        <taxon>Bacillati</taxon>
        <taxon>Bacillota</taxon>
        <taxon>Bacilli</taxon>
        <taxon>Bacillales</taxon>
        <taxon>Bacillaceae</taxon>
        <taxon>Bacillus</taxon>
        <taxon>Bacillus cereus group</taxon>
    </lineage>
</organism>
<protein>
    <submittedName>
        <fullName evidence="1">Histidine kinase</fullName>
    </submittedName>
</protein>
<evidence type="ECO:0000313" key="2">
    <source>
        <dbReference type="Proteomes" id="UP000226357"/>
    </source>
</evidence>
<accession>A0AA44TFG4</accession>
<dbReference type="GO" id="GO:0016301">
    <property type="term" value="F:kinase activity"/>
    <property type="evidence" value="ECO:0007669"/>
    <property type="project" value="UniProtKB-KW"/>
</dbReference>
<reference evidence="1 2" key="1">
    <citation type="submission" date="2017-09" db="EMBL/GenBank/DDBJ databases">
        <title>Large-scale bioinformatics analysis of Bacillus genomes uncovers conserved roles of natural products in bacterial physiology.</title>
        <authorList>
            <consortium name="Agbiome Team Llc"/>
            <person name="Bleich R.M."/>
            <person name="Grubbs K.J."/>
            <person name="Santa Maria K.C."/>
            <person name="Allen S.E."/>
            <person name="Farag S."/>
            <person name="Shank E.A."/>
            <person name="Bowers A."/>
        </authorList>
    </citation>
    <scope>NUCLEOTIDE SEQUENCE [LARGE SCALE GENOMIC DNA]</scope>
    <source>
        <strain evidence="1 2">AFS067272</strain>
    </source>
</reference>
<sequence>MEKKPKVKNKGKVALFLAIAGGVFLVKLGLKIGVIHTLRTWFENTFS</sequence>
<gene>
    <name evidence="1" type="ORF">COK38_07065</name>
</gene>
<dbReference type="Proteomes" id="UP000226357">
    <property type="component" value="Unassembled WGS sequence"/>
</dbReference>
<dbReference type="RefSeq" id="WP_098360098.1">
    <property type="nucleotide sequence ID" value="NZ_NTUG01000038.1"/>
</dbReference>
<name>A0AA44TFG4_BACCE</name>
<evidence type="ECO:0000313" key="1">
    <source>
        <dbReference type="EMBL" id="PFS03832.1"/>
    </source>
</evidence>
<dbReference type="AlphaFoldDB" id="A0AA44TFG4"/>